<dbReference type="GO" id="GO:0010112">
    <property type="term" value="P:regulation of systemic acquired resistance"/>
    <property type="evidence" value="ECO:0007669"/>
    <property type="project" value="InterPro"/>
</dbReference>
<dbReference type="RefSeq" id="XP_030551731.1">
    <property type="nucleotide sequence ID" value="XM_030695871.2"/>
</dbReference>
<evidence type="ECO:0000313" key="6">
    <source>
        <dbReference type="RefSeq" id="XP_030551731.1"/>
    </source>
</evidence>
<feature type="compositionally biased region" description="Basic and acidic residues" evidence="4">
    <location>
        <begin position="117"/>
        <end position="136"/>
    </location>
</feature>
<evidence type="ECO:0000256" key="4">
    <source>
        <dbReference type="SAM" id="MobiDB-lite"/>
    </source>
</evidence>
<organism evidence="5 6">
    <name type="scientific">Rhodamnia argentea</name>
    <dbReference type="NCBI Taxonomy" id="178133"/>
    <lineage>
        <taxon>Eukaryota</taxon>
        <taxon>Viridiplantae</taxon>
        <taxon>Streptophyta</taxon>
        <taxon>Embryophyta</taxon>
        <taxon>Tracheophyta</taxon>
        <taxon>Spermatophyta</taxon>
        <taxon>Magnoliopsida</taxon>
        <taxon>eudicotyledons</taxon>
        <taxon>Gunneridae</taxon>
        <taxon>Pentapetalae</taxon>
        <taxon>rosids</taxon>
        <taxon>malvids</taxon>
        <taxon>Myrtales</taxon>
        <taxon>Myrtaceae</taxon>
        <taxon>Myrtoideae</taxon>
        <taxon>Myrteae</taxon>
        <taxon>Australasian group</taxon>
        <taxon>Rhodamnia</taxon>
    </lineage>
</organism>
<evidence type="ECO:0000256" key="1">
    <source>
        <dbReference type="ARBA" id="ARBA00004123"/>
    </source>
</evidence>
<proteinExistence type="inferred from homology"/>
<dbReference type="GeneID" id="115756178"/>
<feature type="compositionally biased region" description="Acidic residues" evidence="4">
    <location>
        <begin position="137"/>
        <end position="146"/>
    </location>
</feature>
<keyword evidence="3" id="KW-0539">Nucleus</keyword>
<dbReference type="InterPro" id="IPR031425">
    <property type="entry name" value="NPR1/NH1-interacting"/>
</dbReference>
<gene>
    <name evidence="6" type="primary">LOC115756178</name>
</gene>
<dbReference type="Pfam" id="PF15699">
    <property type="entry name" value="NPR1_interact"/>
    <property type="match status" value="1"/>
</dbReference>
<dbReference type="PANTHER" id="PTHR33669:SF14">
    <property type="entry name" value="NRR REPRESSOR HOMOLOG 3"/>
    <property type="match status" value="1"/>
</dbReference>
<evidence type="ECO:0000313" key="5">
    <source>
        <dbReference type="Proteomes" id="UP000827889"/>
    </source>
</evidence>
<reference evidence="6" key="1">
    <citation type="submission" date="2025-08" db="UniProtKB">
        <authorList>
            <consortium name="RefSeq"/>
        </authorList>
    </citation>
    <scope>IDENTIFICATION</scope>
    <source>
        <tissue evidence="6">Leaf</tissue>
    </source>
</reference>
<accession>A0A8B8QX00</accession>
<keyword evidence="5" id="KW-1185">Reference proteome</keyword>
<dbReference type="OrthoDB" id="1304316at2759"/>
<sequence length="153" mass="17243">MDGDRKKRKIDTEPVAEEESEEEKMEKFFALIQSTREVRDHLRGSGVSSSEGTEKSREDRRKAEEDQPRPKEPAWNPAFRPEDFSQDPFLYKSSTTPTTPDVPSSSGHEAQAGPSQSKRDDAGKNDADDKKKREKDGEDDDNGDDSLDLKLSL</sequence>
<feature type="compositionally biased region" description="Basic and acidic residues" evidence="4">
    <location>
        <begin position="52"/>
        <end position="72"/>
    </location>
</feature>
<name>A0A8B8QX00_9MYRT</name>
<dbReference type="PANTHER" id="PTHR33669">
    <property type="entry name" value="PROTEIN NEGATIVE REGULATOR OF RESISTANCE"/>
    <property type="match status" value="1"/>
</dbReference>
<comment type="similarity">
    <text evidence="2">Belongs to the NPR1-interactor family.</text>
</comment>
<dbReference type="Proteomes" id="UP000827889">
    <property type="component" value="Chromosome 6"/>
</dbReference>
<feature type="compositionally biased region" description="Acidic residues" evidence="4">
    <location>
        <begin position="14"/>
        <end position="23"/>
    </location>
</feature>
<dbReference type="KEGG" id="rarg:115756178"/>
<dbReference type="GO" id="GO:0005634">
    <property type="term" value="C:nucleus"/>
    <property type="evidence" value="ECO:0007669"/>
    <property type="project" value="UniProtKB-SubCell"/>
</dbReference>
<feature type="region of interest" description="Disordered" evidence="4">
    <location>
        <begin position="1"/>
        <end position="153"/>
    </location>
</feature>
<dbReference type="AlphaFoldDB" id="A0A8B8QX00"/>
<protein>
    <submittedName>
        <fullName evidence="6">NRR repressor homolog 1-like</fullName>
    </submittedName>
</protein>
<evidence type="ECO:0000256" key="2">
    <source>
        <dbReference type="ARBA" id="ARBA00009937"/>
    </source>
</evidence>
<feature type="compositionally biased region" description="Low complexity" evidence="4">
    <location>
        <begin position="93"/>
        <end position="106"/>
    </location>
</feature>
<evidence type="ECO:0000256" key="3">
    <source>
        <dbReference type="ARBA" id="ARBA00023242"/>
    </source>
</evidence>
<comment type="subcellular location">
    <subcellularLocation>
        <location evidence="1">Nucleus</location>
    </subcellularLocation>
</comment>